<evidence type="ECO:0000313" key="2">
    <source>
        <dbReference type="EMBL" id="OCX76912.1"/>
    </source>
</evidence>
<organism evidence="2 3">
    <name type="scientific">Acidithiobacillus thiooxidans</name>
    <name type="common">Thiobacillus thiooxidans</name>
    <dbReference type="NCBI Taxonomy" id="930"/>
    <lineage>
        <taxon>Bacteria</taxon>
        <taxon>Pseudomonadati</taxon>
        <taxon>Pseudomonadota</taxon>
        <taxon>Acidithiobacillia</taxon>
        <taxon>Acidithiobacillales</taxon>
        <taxon>Acidithiobacillaceae</taxon>
        <taxon>Acidithiobacillus</taxon>
    </lineage>
</organism>
<accession>A0A1C2HUU2</accession>
<dbReference type="STRING" id="930.GCA_002079865_00410"/>
<feature type="transmembrane region" description="Helical" evidence="1">
    <location>
        <begin position="14"/>
        <end position="31"/>
    </location>
</feature>
<evidence type="ECO:0000256" key="1">
    <source>
        <dbReference type="SAM" id="Phobius"/>
    </source>
</evidence>
<gene>
    <name evidence="2" type="ORF">A6P07_01230</name>
</gene>
<dbReference type="EMBL" id="LWSA01000014">
    <property type="protein sequence ID" value="OCX76912.1"/>
    <property type="molecule type" value="Genomic_DNA"/>
</dbReference>
<evidence type="ECO:0000313" key="3">
    <source>
        <dbReference type="Proteomes" id="UP000094893"/>
    </source>
</evidence>
<feature type="transmembrane region" description="Helical" evidence="1">
    <location>
        <begin position="37"/>
        <end position="59"/>
    </location>
</feature>
<dbReference type="Proteomes" id="UP000094893">
    <property type="component" value="Unassembled WGS sequence"/>
</dbReference>
<dbReference type="GeneID" id="60696262"/>
<keyword evidence="1" id="KW-0812">Transmembrane</keyword>
<keyword evidence="1" id="KW-1133">Transmembrane helix</keyword>
<reference evidence="2 3" key="1">
    <citation type="journal article" date="2016" name="Int. J. Mol. Sci.">
        <title>Comparative genomics of the extreme acidophile Acidithiobacillus thiooxidans reveals intraspecific divergence and niche adaptation.</title>
        <authorList>
            <person name="Zhang X."/>
            <person name="Feng X."/>
            <person name="Tao J."/>
            <person name="Ma L."/>
            <person name="Xiao Y."/>
            <person name="Liang Y."/>
            <person name="Liu X."/>
            <person name="Yin H."/>
        </authorList>
    </citation>
    <scope>NUCLEOTIDE SEQUENCE [LARGE SCALE GENOMIC DNA]</scope>
    <source>
        <strain evidence="2 3">A02</strain>
    </source>
</reference>
<name>A0A1C2HUU2_ACITH</name>
<comment type="caution">
    <text evidence="2">The sequence shown here is derived from an EMBL/GenBank/DDBJ whole genome shotgun (WGS) entry which is preliminary data.</text>
</comment>
<dbReference type="AlphaFoldDB" id="A0A1C2HUU2"/>
<protein>
    <submittedName>
        <fullName evidence="2">Uncharacterized protein</fullName>
    </submittedName>
</protein>
<sequence>MDWKFAARRLAKDLTHVAHGSAVAIFAAGWFSNTMEAAVVAAGAWVVIRGCAFVLDAWAGPAP</sequence>
<keyword evidence="1" id="KW-0472">Membrane</keyword>
<dbReference type="RefSeq" id="WP_024895243.1">
    <property type="nucleotide sequence ID" value="NZ_JAAVXF010000100.1"/>
</dbReference>
<proteinExistence type="predicted"/>